<organism evidence="2 3">
    <name type="scientific">Dreissena polymorpha</name>
    <name type="common">Zebra mussel</name>
    <name type="synonym">Mytilus polymorpha</name>
    <dbReference type="NCBI Taxonomy" id="45954"/>
    <lineage>
        <taxon>Eukaryota</taxon>
        <taxon>Metazoa</taxon>
        <taxon>Spiralia</taxon>
        <taxon>Lophotrochozoa</taxon>
        <taxon>Mollusca</taxon>
        <taxon>Bivalvia</taxon>
        <taxon>Autobranchia</taxon>
        <taxon>Heteroconchia</taxon>
        <taxon>Euheterodonta</taxon>
        <taxon>Imparidentia</taxon>
        <taxon>Neoheterodontei</taxon>
        <taxon>Myida</taxon>
        <taxon>Dreissenoidea</taxon>
        <taxon>Dreissenidae</taxon>
        <taxon>Dreissena</taxon>
    </lineage>
</organism>
<dbReference type="PANTHER" id="PTHR28665">
    <property type="entry name" value="BEN DOMAIN-CONTAINING PROTEIN 3"/>
    <property type="match status" value="1"/>
</dbReference>
<dbReference type="InterPro" id="IPR033583">
    <property type="entry name" value="BEND3"/>
</dbReference>
<dbReference type="GO" id="GO:0000183">
    <property type="term" value="P:rDNA heterochromatin formation"/>
    <property type="evidence" value="ECO:0007669"/>
    <property type="project" value="InterPro"/>
</dbReference>
<dbReference type="EMBL" id="JAIWYP010000001">
    <property type="protein sequence ID" value="KAH3895028.1"/>
    <property type="molecule type" value="Genomic_DNA"/>
</dbReference>
<sequence>MSGGTFIHSMGPTSEQVVPPPLPVGATYVPPPVEETVVGEVLGPWMSLLAEPLSVTPTGAAVSLDLSTTPTPTRTSFLATRPTQTGSMMSILNQMIEMQKTDLRDQEKLRRQVEFLTRGYATLLQEMASMKDLMSSIVMGLYNYSVTSTTQPTVAQPTIVQPTVAQPIAAQATNAQPTYVHPTYAQPTASQPTYPPRPESEAIACHALLSDEEVRMIRQASHGPGNFAARLTKRLYPELFTAANVRLHYNYHGGGRDKKQALSPRRKVAIRTYVIRHFPSMSDEQNWGHEGIVKMNELLRRPAREPAAMTNEIDM</sequence>
<keyword evidence="3" id="KW-1185">Reference proteome</keyword>
<reference evidence="2" key="1">
    <citation type="journal article" date="2019" name="bioRxiv">
        <title>The Genome of the Zebra Mussel, Dreissena polymorpha: A Resource for Invasive Species Research.</title>
        <authorList>
            <person name="McCartney M.A."/>
            <person name="Auch B."/>
            <person name="Kono T."/>
            <person name="Mallez S."/>
            <person name="Zhang Y."/>
            <person name="Obille A."/>
            <person name="Becker A."/>
            <person name="Abrahante J.E."/>
            <person name="Garbe J."/>
            <person name="Badalamenti J.P."/>
            <person name="Herman A."/>
            <person name="Mangelson H."/>
            <person name="Liachko I."/>
            <person name="Sullivan S."/>
            <person name="Sone E.D."/>
            <person name="Koren S."/>
            <person name="Silverstein K.A.T."/>
            <person name="Beckman K.B."/>
            <person name="Gohl D.M."/>
        </authorList>
    </citation>
    <scope>NUCLEOTIDE SEQUENCE</scope>
    <source>
        <strain evidence="2">Duluth1</strain>
        <tissue evidence="2">Whole animal</tissue>
    </source>
</reference>
<feature type="domain" description="BEN" evidence="1">
    <location>
        <begin position="190"/>
        <end position="306"/>
    </location>
</feature>
<comment type="caution">
    <text evidence="2">The sequence shown here is derived from an EMBL/GenBank/DDBJ whole genome shotgun (WGS) entry which is preliminary data.</text>
</comment>
<evidence type="ECO:0000313" key="2">
    <source>
        <dbReference type="EMBL" id="KAH3895028.1"/>
    </source>
</evidence>
<reference evidence="2" key="2">
    <citation type="submission" date="2020-11" db="EMBL/GenBank/DDBJ databases">
        <authorList>
            <person name="McCartney M.A."/>
            <person name="Auch B."/>
            <person name="Kono T."/>
            <person name="Mallez S."/>
            <person name="Becker A."/>
            <person name="Gohl D.M."/>
            <person name="Silverstein K.A.T."/>
            <person name="Koren S."/>
            <person name="Bechman K.B."/>
            <person name="Herman A."/>
            <person name="Abrahante J.E."/>
            <person name="Garbe J."/>
        </authorList>
    </citation>
    <scope>NUCLEOTIDE SEQUENCE</scope>
    <source>
        <strain evidence="2">Duluth1</strain>
        <tissue evidence="2">Whole animal</tissue>
    </source>
</reference>
<evidence type="ECO:0000259" key="1">
    <source>
        <dbReference type="PROSITE" id="PS51457"/>
    </source>
</evidence>
<dbReference type="InterPro" id="IPR018379">
    <property type="entry name" value="BEN_domain"/>
</dbReference>
<protein>
    <recommendedName>
        <fullName evidence="1">BEN domain-containing protein</fullName>
    </recommendedName>
</protein>
<dbReference type="Pfam" id="PF10523">
    <property type="entry name" value="BEN"/>
    <property type="match status" value="1"/>
</dbReference>
<gene>
    <name evidence="2" type="ORF">DPMN_019188</name>
</gene>
<proteinExistence type="predicted"/>
<evidence type="ECO:0000313" key="3">
    <source>
        <dbReference type="Proteomes" id="UP000828390"/>
    </source>
</evidence>
<name>A0A9D4NHZ4_DREPO</name>
<dbReference type="PROSITE" id="PS51457">
    <property type="entry name" value="BEN"/>
    <property type="match status" value="1"/>
</dbReference>
<dbReference type="AlphaFoldDB" id="A0A9D4NHZ4"/>
<dbReference type="Proteomes" id="UP000828390">
    <property type="component" value="Unassembled WGS sequence"/>
</dbReference>
<dbReference type="GO" id="GO:0000122">
    <property type="term" value="P:negative regulation of transcription by RNA polymerase II"/>
    <property type="evidence" value="ECO:0007669"/>
    <property type="project" value="TreeGrafter"/>
</dbReference>
<accession>A0A9D4NHZ4</accession>
<dbReference type="GO" id="GO:0000792">
    <property type="term" value="C:heterochromatin"/>
    <property type="evidence" value="ECO:0007669"/>
    <property type="project" value="InterPro"/>
</dbReference>
<dbReference type="GO" id="GO:0000182">
    <property type="term" value="F:rDNA binding"/>
    <property type="evidence" value="ECO:0007669"/>
    <property type="project" value="TreeGrafter"/>
</dbReference>
<dbReference type="PANTHER" id="PTHR28665:SF1">
    <property type="entry name" value="BEN DOMAIN-CONTAINING PROTEIN 3"/>
    <property type="match status" value="1"/>
</dbReference>